<keyword evidence="1" id="KW-1133">Transmembrane helix</keyword>
<evidence type="ECO:0000256" key="1">
    <source>
        <dbReference type="SAM" id="Phobius"/>
    </source>
</evidence>
<evidence type="ECO:0000313" key="2">
    <source>
        <dbReference type="EMBL" id="JAH90702.1"/>
    </source>
</evidence>
<reference evidence="2" key="2">
    <citation type="journal article" date="2015" name="Fish Shellfish Immunol.">
        <title>Early steps in the European eel (Anguilla anguilla)-Vibrio vulnificus interaction in the gills: Role of the RtxA13 toxin.</title>
        <authorList>
            <person name="Callol A."/>
            <person name="Pajuelo D."/>
            <person name="Ebbesson L."/>
            <person name="Teles M."/>
            <person name="MacKenzie S."/>
            <person name="Amaro C."/>
        </authorList>
    </citation>
    <scope>NUCLEOTIDE SEQUENCE</scope>
</reference>
<dbReference type="AlphaFoldDB" id="A0A0E9WK08"/>
<feature type="transmembrane region" description="Helical" evidence="1">
    <location>
        <begin position="21"/>
        <end position="42"/>
    </location>
</feature>
<reference evidence="2" key="1">
    <citation type="submission" date="2014-11" db="EMBL/GenBank/DDBJ databases">
        <authorList>
            <person name="Amaro Gonzalez C."/>
        </authorList>
    </citation>
    <scope>NUCLEOTIDE SEQUENCE</scope>
</reference>
<dbReference type="EMBL" id="GBXM01017875">
    <property type="protein sequence ID" value="JAH90702.1"/>
    <property type="molecule type" value="Transcribed_RNA"/>
</dbReference>
<proteinExistence type="predicted"/>
<protein>
    <submittedName>
        <fullName evidence="2">Uncharacterized protein</fullName>
    </submittedName>
</protein>
<name>A0A0E9WK08_ANGAN</name>
<sequence>MQLRNQSVSMATLRDSLETMNLINLPCSFSIFLTSWAWSVLYCKHTASSVTFIQRFPSQWRYFSTTLTFIGSVKYSFSAALANPSHI</sequence>
<keyword evidence="1" id="KW-0812">Transmembrane</keyword>
<keyword evidence="1" id="KW-0472">Membrane</keyword>
<accession>A0A0E9WK08</accession>
<organism evidence="2">
    <name type="scientific">Anguilla anguilla</name>
    <name type="common">European freshwater eel</name>
    <name type="synonym">Muraena anguilla</name>
    <dbReference type="NCBI Taxonomy" id="7936"/>
    <lineage>
        <taxon>Eukaryota</taxon>
        <taxon>Metazoa</taxon>
        <taxon>Chordata</taxon>
        <taxon>Craniata</taxon>
        <taxon>Vertebrata</taxon>
        <taxon>Euteleostomi</taxon>
        <taxon>Actinopterygii</taxon>
        <taxon>Neopterygii</taxon>
        <taxon>Teleostei</taxon>
        <taxon>Anguilliformes</taxon>
        <taxon>Anguillidae</taxon>
        <taxon>Anguilla</taxon>
    </lineage>
</organism>